<name>A0ABZ2SX81_9ENTE</name>
<keyword evidence="1" id="KW-1133">Transmembrane helix</keyword>
<evidence type="ECO:0000313" key="3">
    <source>
        <dbReference type="Proteomes" id="UP000664360"/>
    </source>
</evidence>
<keyword evidence="3" id="KW-1185">Reference proteome</keyword>
<keyword evidence="1" id="KW-0472">Membrane</keyword>
<keyword evidence="1" id="KW-0812">Transmembrane</keyword>
<reference evidence="2 3" key="1">
    <citation type="submission" date="2024-03" db="EMBL/GenBank/DDBJ databases">
        <title>The Genome Sequence of Enterococcus sp. DIV1094.</title>
        <authorList>
            <consortium name="The Broad Institute Genomics Platform"/>
            <consortium name="The Broad Institute Microbial Omics Core"/>
            <consortium name="The Broad Institute Genomic Center for Infectious Diseases"/>
            <person name="Earl A."/>
            <person name="Manson A."/>
            <person name="Gilmore M."/>
            <person name="Schwartman J."/>
            <person name="Shea T."/>
            <person name="Abouelleil A."/>
            <person name="Cao P."/>
            <person name="Chapman S."/>
            <person name="Cusick C."/>
            <person name="Young S."/>
            <person name="Neafsey D."/>
            <person name="Nusbaum C."/>
            <person name="Birren B."/>
        </authorList>
    </citation>
    <scope>NUCLEOTIDE SEQUENCE [LARGE SCALE GENOMIC DNA]</scope>
    <source>
        <strain evidence="2 3">DIV1094</strain>
    </source>
</reference>
<sequence>MTKKHKLFIISITLLSLVHLLFSFYYLRLYGYFNLHGQLNTFLLLSMILRVVLAVYIVVCGFFAIREEKQKLLPFYLLFFLFNLLLPFLFQL</sequence>
<protein>
    <submittedName>
        <fullName evidence="2">Uncharacterized protein</fullName>
    </submittedName>
</protein>
<dbReference type="EMBL" id="CP147250">
    <property type="protein sequence ID" value="WYJ80339.1"/>
    <property type="molecule type" value="Genomic_DNA"/>
</dbReference>
<accession>A0ABZ2SX81</accession>
<dbReference type="RefSeq" id="WP_242543203.1">
    <property type="nucleotide sequence ID" value="NZ_CP147250.1"/>
</dbReference>
<organism evidence="2 3">
    <name type="scientific">Candidatus Enterococcus mangumiae</name>
    <dbReference type="NCBI Taxonomy" id="2230878"/>
    <lineage>
        <taxon>Bacteria</taxon>
        <taxon>Bacillati</taxon>
        <taxon>Bacillota</taxon>
        <taxon>Bacilli</taxon>
        <taxon>Lactobacillales</taxon>
        <taxon>Enterococcaceae</taxon>
        <taxon>Enterococcus</taxon>
    </lineage>
</organism>
<feature type="transmembrane region" description="Helical" evidence="1">
    <location>
        <begin position="39"/>
        <end position="65"/>
    </location>
</feature>
<feature type="transmembrane region" description="Helical" evidence="1">
    <location>
        <begin position="72"/>
        <end position="90"/>
    </location>
</feature>
<proteinExistence type="predicted"/>
<gene>
    <name evidence="2" type="ORF">DOK79_001896</name>
</gene>
<feature type="transmembrane region" description="Helical" evidence="1">
    <location>
        <begin position="7"/>
        <end position="27"/>
    </location>
</feature>
<dbReference type="Proteomes" id="UP000664360">
    <property type="component" value="Chromosome"/>
</dbReference>
<evidence type="ECO:0000313" key="2">
    <source>
        <dbReference type="EMBL" id="WYJ80339.1"/>
    </source>
</evidence>
<evidence type="ECO:0000256" key="1">
    <source>
        <dbReference type="SAM" id="Phobius"/>
    </source>
</evidence>